<feature type="domain" description="Large ribosomal subunit protein uL6 N-terminal" evidence="3">
    <location>
        <begin position="6"/>
        <end position="37"/>
    </location>
</feature>
<evidence type="ECO:0000259" key="3">
    <source>
        <dbReference type="Pfam" id="PF03868"/>
    </source>
</evidence>
<evidence type="ECO:0000313" key="4">
    <source>
        <dbReference type="EMBL" id="KAK1256577.1"/>
    </source>
</evidence>
<name>A0AAV9A027_ACOGR</name>
<reference evidence="4" key="2">
    <citation type="submission" date="2023-06" db="EMBL/GenBank/DDBJ databases">
        <authorList>
            <person name="Ma L."/>
            <person name="Liu K.-W."/>
            <person name="Li Z."/>
            <person name="Hsiao Y.-Y."/>
            <person name="Qi Y."/>
            <person name="Fu T."/>
            <person name="Tang G."/>
            <person name="Zhang D."/>
            <person name="Sun W.-H."/>
            <person name="Liu D.-K."/>
            <person name="Li Y."/>
            <person name="Chen G.-Z."/>
            <person name="Liu X.-D."/>
            <person name="Liao X.-Y."/>
            <person name="Jiang Y.-T."/>
            <person name="Yu X."/>
            <person name="Hao Y."/>
            <person name="Huang J."/>
            <person name="Zhao X.-W."/>
            <person name="Ke S."/>
            <person name="Chen Y.-Y."/>
            <person name="Wu W.-L."/>
            <person name="Hsu J.-L."/>
            <person name="Lin Y.-F."/>
            <person name="Huang M.-D."/>
            <person name="Li C.-Y."/>
            <person name="Huang L."/>
            <person name="Wang Z.-W."/>
            <person name="Zhao X."/>
            <person name="Zhong W.-Y."/>
            <person name="Peng D.-H."/>
            <person name="Ahmad S."/>
            <person name="Lan S."/>
            <person name="Zhang J.-S."/>
            <person name="Tsai W.-C."/>
            <person name="Van De Peer Y."/>
            <person name="Liu Z.-J."/>
        </authorList>
    </citation>
    <scope>NUCLEOTIDE SEQUENCE</scope>
    <source>
        <strain evidence="4">SCP</strain>
        <tissue evidence="4">Leaves</tissue>
    </source>
</reference>
<dbReference type="EMBL" id="JAUJYN010000107">
    <property type="protein sequence ID" value="KAK1256577.1"/>
    <property type="molecule type" value="Genomic_DNA"/>
</dbReference>
<dbReference type="Proteomes" id="UP001179952">
    <property type="component" value="Unassembled WGS sequence"/>
</dbReference>
<dbReference type="AlphaFoldDB" id="A0AAV9A027"/>
<comment type="caution">
    <text evidence="4">The sequence shown here is derived from an EMBL/GenBank/DDBJ whole genome shotgun (WGS) entry which is preliminary data.</text>
</comment>
<dbReference type="GO" id="GO:0005840">
    <property type="term" value="C:ribosome"/>
    <property type="evidence" value="ECO:0007669"/>
    <property type="project" value="UniProtKB-KW"/>
</dbReference>
<proteinExistence type="predicted"/>
<feature type="transmembrane region" description="Helical" evidence="2">
    <location>
        <begin position="122"/>
        <end position="142"/>
    </location>
</feature>
<dbReference type="GO" id="GO:0006412">
    <property type="term" value="P:translation"/>
    <property type="evidence" value="ECO:0007669"/>
    <property type="project" value="InterPro"/>
</dbReference>
<keyword evidence="2" id="KW-0472">Membrane</keyword>
<evidence type="ECO:0000256" key="1">
    <source>
        <dbReference type="SAM" id="MobiDB-lite"/>
    </source>
</evidence>
<protein>
    <submittedName>
        <fullName evidence="4">60S ribosomal protein L6</fullName>
    </submittedName>
</protein>
<sequence length="179" mass="20077">MALATEKKPRTSWKPALTWRIGKYSRSKMYHKREICDQGQERQILLQTREEARSGGSSPQTSEVLPRRRRQDSHREPPQAQAHQAQGEHNSGDGVDSAGGEVHGEEGGLPQTARFGIASCHWLSLVYLVCLVIDCTVLKMSVMMLMSYLKDPPQFACENIDSDLGNKGMDYEAQDITIM</sequence>
<evidence type="ECO:0000313" key="5">
    <source>
        <dbReference type="Proteomes" id="UP001179952"/>
    </source>
</evidence>
<dbReference type="InterPro" id="IPR005568">
    <property type="entry name" value="Ribosomal_uL6_N"/>
</dbReference>
<keyword evidence="2" id="KW-0812">Transmembrane</keyword>
<reference evidence="4" key="1">
    <citation type="journal article" date="2023" name="Nat. Commun.">
        <title>Diploid and tetraploid genomes of Acorus and the evolution of monocots.</title>
        <authorList>
            <person name="Ma L."/>
            <person name="Liu K.W."/>
            <person name="Li Z."/>
            <person name="Hsiao Y.Y."/>
            <person name="Qi Y."/>
            <person name="Fu T."/>
            <person name="Tang G.D."/>
            <person name="Zhang D."/>
            <person name="Sun W.H."/>
            <person name="Liu D.K."/>
            <person name="Li Y."/>
            <person name="Chen G.Z."/>
            <person name="Liu X.D."/>
            <person name="Liao X.Y."/>
            <person name="Jiang Y.T."/>
            <person name="Yu X."/>
            <person name="Hao Y."/>
            <person name="Huang J."/>
            <person name="Zhao X.W."/>
            <person name="Ke S."/>
            <person name="Chen Y.Y."/>
            <person name="Wu W.L."/>
            <person name="Hsu J.L."/>
            <person name="Lin Y.F."/>
            <person name="Huang M.D."/>
            <person name="Li C.Y."/>
            <person name="Huang L."/>
            <person name="Wang Z.W."/>
            <person name="Zhao X."/>
            <person name="Zhong W.Y."/>
            <person name="Peng D.H."/>
            <person name="Ahmad S."/>
            <person name="Lan S."/>
            <person name="Zhang J.S."/>
            <person name="Tsai W.C."/>
            <person name="Van de Peer Y."/>
            <person name="Liu Z.J."/>
        </authorList>
    </citation>
    <scope>NUCLEOTIDE SEQUENCE</scope>
    <source>
        <strain evidence="4">SCP</strain>
    </source>
</reference>
<feature type="region of interest" description="Disordered" evidence="1">
    <location>
        <begin position="41"/>
        <end position="107"/>
    </location>
</feature>
<organism evidence="4 5">
    <name type="scientific">Acorus gramineus</name>
    <name type="common">Dwarf sweet flag</name>
    <dbReference type="NCBI Taxonomy" id="55184"/>
    <lineage>
        <taxon>Eukaryota</taxon>
        <taxon>Viridiplantae</taxon>
        <taxon>Streptophyta</taxon>
        <taxon>Embryophyta</taxon>
        <taxon>Tracheophyta</taxon>
        <taxon>Spermatophyta</taxon>
        <taxon>Magnoliopsida</taxon>
        <taxon>Liliopsida</taxon>
        <taxon>Acoraceae</taxon>
        <taxon>Acorus</taxon>
    </lineage>
</organism>
<keyword evidence="4" id="KW-0687">Ribonucleoprotein</keyword>
<dbReference type="Pfam" id="PF03868">
    <property type="entry name" value="Ribosomal_L6e_N"/>
    <property type="match status" value="1"/>
</dbReference>
<evidence type="ECO:0000256" key="2">
    <source>
        <dbReference type="SAM" id="Phobius"/>
    </source>
</evidence>
<keyword evidence="4" id="KW-0689">Ribosomal protein</keyword>
<keyword evidence="5" id="KW-1185">Reference proteome</keyword>
<gene>
    <name evidence="4" type="ORF">QJS04_geneDACA024547</name>
</gene>
<accession>A0AAV9A027</accession>
<dbReference type="GO" id="GO:0003735">
    <property type="term" value="F:structural constituent of ribosome"/>
    <property type="evidence" value="ECO:0007669"/>
    <property type="project" value="InterPro"/>
</dbReference>
<keyword evidence="2" id="KW-1133">Transmembrane helix</keyword>